<keyword evidence="6" id="KW-0560">Oxidoreductase</keyword>
<dbReference type="Gene3D" id="3.30.70.260">
    <property type="match status" value="1"/>
</dbReference>
<dbReference type="UniPathway" id="UPA00135">
    <property type="reaction ID" value="UER00196"/>
</dbReference>
<evidence type="ECO:0000256" key="3">
    <source>
        <dbReference type="ARBA" id="ARBA00013143"/>
    </source>
</evidence>
<dbReference type="Pfam" id="PF00389">
    <property type="entry name" value="2-Hacid_dh"/>
    <property type="match status" value="1"/>
</dbReference>
<feature type="domain" description="ACT" evidence="10">
    <location>
        <begin position="454"/>
        <end position="525"/>
    </location>
</feature>
<dbReference type="InterPro" id="IPR029009">
    <property type="entry name" value="ASB_dom_sf"/>
</dbReference>
<dbReference type="InterPro" id="IPR036291">
    <property type="entry name" value="NAD(P)-bd_dom_sf"/>
</dbReference>
<dbReference type="Gene3D" id="3.40.50.720">
    <property type="entry name" value="NAD(P)-binding Rossmann-like Domain"/>
    <property type="match status" value="2"/>
</dbReference>
<dbReference type="InterPro" id="IPR002912">
    <property type="entry name" value="ACT_dom"/>
</dbReference>
<dbReference type="InterPro" id="IPR029753">
    <property type="entry name" value="D-isomer_DH_CS"/>
</dbReference>
<name>A0A382F9B5_9ZZZZ</name>
<dbReference type="NCBIfam" id="TIGR01327">
    <property type="entry name" value="PGDH"/>
    <property type="match status" value="1"/>
</dbReference>
<dbReference type="PROSITE" id="PS00671">
    <property type="entry name" value="D_2_HYDROXYACID_DH_3"/>
    <property type="match status" value="1"/>
</dbReference>
<dbReference type="PROSITE" id="PS00670">
    <property type="entry name" value="D_2_HYDROXYACID_DH_2"/>
    <property type="match status" value="1"/>
</dbReference>
<dbReference type="InterPro" id="IPR045626">
    <property type="entry name" value="PGDH_ASB_dom"/>
</dbReference>
<organism evidence="11">
    <name type="scientific">marine metagenome</name>
    <dbReference type="NCBI Taxonomy" id="408172"/>
    <lineage>
        <taxon>unclassified sequences</taxon>
        <taxon>metagenomes</taxon>
        <taxon>ecological metagenomes</taxon>
    </lineage>
</organism>
<dbReference type="Pfam" id="PF19304">
    <property type="entry name" value="PGDH_inter"/>
    <property type="match status" value="1"/>
</dbReference>
<evidence type="ECO:0000256" key="1">
    <source>
        <dbReference type="ARBA" id="ARBA00005216"/>
    </source>
</evidence>
<protein>
    <recommendedName>
        <fullName evidence="4">D-3-phosphoglycerate dehydrogenase</fullName>
        <ecNumber evidence="3">1.1.1.95</ecNumber>
    </recommendedName>
</protein>
<sequence length="525" mass="56439">VKVLVADPLHQEGLDLLEAEPDVNVEIRLKMKPEEFVEVVTDFDALIVRSESQVTAEVIEAGTKLRVVGRAGVGVDNIDLDAATRNGIAVVNAPTGNTIAAAEHTIAIMMPLSRHITQANASMRQAQWNRAEFMGIELKGKTLGIVGLGRVGSEVAKRALGLEMRVLGYDPYLVPERAARLGVAIADFDSMLATCDFLTLHTPLTDTTKSLIGAREISLMKPTARIINVARGGLVDEDALIQALNDEKLAGAAIDVFTKEPLEDYRLALHPKIVTTPHLGASTLEAQAAVTKEVVEQVLTVLHGQPARFTVNVPFVAPEVQDLIEPFLETAVIIGKVAIQLANGQPNSVTVHYQGELATSETRTLKAAVLMGLLQPGTEVRVNLVNAALLSEERGLQVNEMKDPVPQKFANEITVRLATTGGEVIVGGTHLRGRTHVTRVGDHLVDAAVDSPYLLVIENLDRPGMIGTVGEVAGRYDINISFMEVGRAEARGNATMMVGLDDPMPDSVLEELKQNPAITSLRLVQ</sequence>
<keyword evidence="5" id="KW-0028">Amino-acid biosynthesis</keyword>
<dbReference type="InterPro" id="IPR006140">
    <property type="entry name" value="D-isomer_DH_NAD-bd"/>
</dbReference>
<dbReference type="InterPro" id="IPR050857">
    <property type="entry name" value="D-2-hydroxyacid_DH"/>
</dbReference>
<feature type="non-terminal residue" evidence="11">
    <location>
        <position position="1"/>
    </location>
</feature>
<dbReference type="EC" id="1.1.1.95" evidence="3"/>
<dbReference type="Gene3D" id="3.30.1330.90">
    <property type="entry name" value="D-3-phosphoglycerate dehydrogenase, domain 3"/>
    <property type="match status" value="1"/>
</dbReference>
<evidence type="ECO:0000256" key="9">
    <source>
        <dbReference type="ARBA" id="ARBA00048731"/>
    </source>
</evidence>
<proteinExistence type="inferred from homology"/>
<evidence type="ECO:0000256" key="7">
    <source>
        <dbReference type="ARBA" id="ARBA00023027"/>
    </source>
</evidence>
<comment type="pathway">
    <text evidence="1">Amino-acid biosynthesis; L-serine biosynthesis; L-serine from 3-phospho-D-glycerate: step 1/3.</text>
</comment>
<evidence type="ECO:0000256" key="2">
    <source>
        <dbReference type="ARBA" id="ARBA00005854"/>
    </source>
</evidence>
<dbReference type="SUPFAM" id="SSF143548">
    <property type="entry name" value="Serine metabolism enzymes domain"/>
    <property type="match status" value="1"/>
</dbReference>
<dbReference type="SUPFAM" id="SSF52283">
    <property type="entry name" value="Formate/glycerate dehydrogenase catalytic domain-like"/>
    <property type="match status" value="1"/>
</dbReference>
<dbReference type="FunFam" id="3.30.1330.90:FF:000003">
    <property type="entry name" value="D-3-phosphoglycerate dehydrogenase"/>
    <property type="match status" value="1"/>
</dbReference>
<dbReference type="Pfam" id="PF02826">
    <property type="entry name" value="2-Hacid_dh_C"/>
    <property type="match status" value="1"/>
</dbReference>
<dbReference type="InterPro" id="IPR029752">
    <property type="entry name" value="D-isomer_DH_CS1"/>
</dbReference>
<dbReference type="GO" id="GO:0051287">
    <property type="term" value="F:NAD binding"/>
    <property type="evidence" value="ECO:0007669"/>
    <property type="project" value="InterPro"/>
</dbReference>
<dbReference type="CDD" id="cd12173">
    <property type="entry name" value="PGDH_4"/>
    <property type="match status" value="1"/>
</dbReference>
<dbReference type="GO" id="GO:0006564">
    <property type="term" value="P:L-serine biosynthetic process"/>
    <property type="evidence" value="ECO:0007669"/>
    <property type="project" value="UniProtKB-KW"/>
</dbReference>
<dbReference type="Pfam" id="PF01842">
    <property type="entry name" value="ACT"/>
    <property type="match status" value="1"/>
</dbReference>
<dbReference type="AlphaFoldDB" id="A0A382F9B5"/>
<evidence type="ECO:0000259" key="10">
    <source>
        <dbReference type="PROSITE" id="PS51671"/>
    </source>
</evidence>
<dbReference type="InterPro" id="IPR006139">
    <property type="entry name" value="D-isomer_2_OHA_DH_cat_dom"/>
</dbReference>
<dbReference type="FunFam" id="3.30.70.260:FF:000008">
    <property type="entry name" value="D-3-phosphoglycerate dehydrogenase, chloroplastic"/>
    <property type="match status" value="1"/>
</dbReference>
<dbReference type="PROSITE" id="PS51671">
    <property type="entry name" value="ACT"/>
    <property type="match status" value="1"/>
</dbReference>
<evidence type="ECO:0000256" key="4">
    <source>
        <dbReference type="ARBA" id="ARBA00021582"/>
    </source>
</evidence>
<dbReference type="CDD" id="cd04902">
    <property type="entry name" value="ACT_3PGDH-xct"/>
    <property type="match status" value="1"/>
</dbReference>
<comment type="similarity">
    <text evidence="2">Belongs to the D-isomer specific 2-hydroxyacid dehydrogenase family.</text>
</comment>
<dbReference type="PANTHER" id="PTHR42789">
    <property type="entry name" value="D-ISOMER SPECIFIC 2-HYDROXYACID DEHYDROGENASE FAMILY PROTEIN (AFU_ORTHOLOGUE AFUA_6G10090)"/>
    <property type="match status" value="1"/>
</dbReference>
<gene>
    <name evidence="11" type="ORF">METZ01_LOCUS212113</name>
</gene>
<dbReference type="GO" id="GO:0004617">
    <property type="term" value="F:phosphoglycerate dehydrogenase activity"/>
    <property type="evidence" value="ECO:0007669"/>
    <property type="project" value="UniProtKB-EC"/>
</dbReference>
<evidence type="ECO:0000256" key="8">
    <source>
        <dbReference type="ARBA" id="ARBA00023299"/>
    </source>
</evidence>
<evidence type="ECO:0000256" key="5">
    <source>
        <dbReference type="ARBA" id="ARBA00022605"/>
    </source>
</evidence>
<reference evidence="11" key="1">
    <citation type="submission" date="2018-05" db="EMBL/GenBank/DDBJ databases">
        <authorList>
            <person name="Lanie J.A."/>
            <person name="Ng W.-L."/>
            <person name="Kazmierczak K.M."/>
            <person name="Andrzejewski T.M."/>
            <person name="Davidsen T.M."/>
            <person name="Wayne K.J."/>
            <person name="Tettelin H."/>
            <person name="Glass J.I."/>
            <person name="Rusch D."/>
            <person name="Podicherti R."/>
            <person name="Tsui H.-C.T."/>
            <person name="Winkler M.E."/>
        </authorList>
    </citation>
    <scope>NUCLEOTIDE SEQUENCE</scope>
</reference>
<dbReference type="PANTHER" id="PTHR42789:SF1">
    <property type="entry name" value="D-ISOMER SPECIFIC 2-HYDROXYACID DEHYDROGENASE FAMILY PROTEIN (AFU_ORTHOLOGUE AFUA_6G10090)"/>
    <property type="match status" value="1"/>
</dbReference>
<dbReference type="EMBL" id="UINC01048571">
    <property type="protein sequence ID" value="SVB59259.1"/>
    <property type="molecule type" value="Genomic_DNA"/>
</dbReference>
<dbReference type="SUPFAM" id="SSF51735">
    <property type="entry name" value="NAD(P)-binding Rossmann-fold domains"/>
    <property type="match status" value="1"/>
</dbReference>
<accession>A0A382F9B5</accession>
<dbReference type="GO" id="GO:0009536">
    <property type="term" value="C:plastid"/>
    <property type="evidence" value="ECO:0007669"/>
    <property type="project" value="UniProtKB-ARBA"/>
</dbReference>
<dbReference type="InterPro" id="IPR006236">
    <property type="entry name" value="PGDH"/>
</dbReference>
<dbReference type="PROSITE" id="PS00065">
    <property type="entry name" value="D_2_HYDROXYACID_DH_1"/>
    <property type="match status" value="1"/>
</dbReference>
<evidence type="ECO:0000256" key="6">
    <source>
        <dbReference type="ARBA" id="ARBA00023002"/>
    </source>
</evidence>
<comment type="catalytic activity">
    <reaction evidence="9">
        <text>(2R)-3-phosphoglycerate + NAD(+) = 3-phosphooxypyruvate + NADH + H(+)</text>
        <dbReference type="Rhea" id="RHEA:12641"/>
        <dbReference type="ChEBI" id="CHEBI:15378"/>
        <dbReference type="ChEBI" id="CHEBI:18110"/>
        <dbReference type="ChEBI" id="CHEBI:57540"/>
        <dbReference type="ChEBI" id="CHEBI:57945"/>
        <dbReference type="ChEBI" id="CHEBI:58272"/>
        <dbReference type="EC" id="1.1.1.95"/>
    </reaction>
</comment>
<keyword evidence="7" id="KW-0520">NAD</keyword>
<evidence type="ECO:0000313" key="11">
    <source>
        <dbReference type="EMBL" id="SVB59259.1"/>
    </source>
</evidence>
<feature type="non-terminal residue" evidence="11">
    <location>
        <position position="525"/>
    </location>
</feature>
<dbReference type="InterPro" id="IPR045865">
    <property type="entry name" value="ACT-like_dom_sf"/>
</dbReference>
<dbReference type="SUPFAM" id="SSF55021">
    <property type="entry name" value="ACT-like"/>
    <property type="match status" value="1"/>
</dbReference>
<keyword evidence="8" id="KW-0718">Serine biosynthesis</keyword>
<dbReference type="FunFam" id="3.40.50.720:FF:000021">
    <property type="entry name" value="D-3-phosphoglycerate dehydrogenase"/>
    <property type="match status" value="1"/>
</dbReference>